<dbReference type="PANTHER" id="PTHR30482:SF10">
    <property type="entry name" value="HIGH-AFFINITY BRANCHED-CHAIN AMINO ACID TRANSPORT PROTEIN BRAE"/>
    <property type="match status" value="1"/>
</dbReference>
<proteinExistence type="predicted"/>
<dbReference type="CDD" id="cd06581">
    <property type="entry name" value="TM_PBP1_LivM_like"/>
    <property type="match status" value="1"/>
</dbReference>
<feature type="transmembrane region" description="Helical" evidence="7">
    <location>
        <begin position="246"/>
        <end position="271"/>
    </location>
</feature>
<evidence type="ECO:0000256" key="1">
    <source>
        <dbReference type="ARBA" id="ARBA00004651"/>
    </source>
</evidence>
<feature type="transmembrane region" description="Helical" evidence="7">
    <location>
        <begin position="34"/>
        <end position="52"/>
    </location>
</feature>
<feature type="compositionally biased region" description="Polar residues" evidence="6">
    <location>
        <begin position="351"/>
        <end position="374"/>
    </location>
</feature>
<dbReference type="RefSeq" id="WP_265417353.1">
    <property type="nucleotide sequence ID" value="NZ_CP093443.1"/>
</dbReference>
<evidence type="ECO:0000256" key="4">
    <source>
        <dbReference type="ARBA" id="ARBA00022989"/>
    </source>
</evidence>
<gene>
    <name evidence="8" type="ORF">L1F31_11070</name>
</gene>
<feature type="transmembrane region" description="Helical" evidence="7">
    <location>
        <begin position="59"/>
        <end position="76"/>
    </location>
</feature>
<reference evidence="8" key="1">
    <citation type="submission" date="2022-03" db="EMBL/GenBank/DDBJ databases">
        <title>Brevibacterium spongiae sp. nov., isolated from marine sponge.</title>
        <authorList>
            <person name="Li Z."/>
            <person name="Zhang M."/>
        </authorList>
    </citation>
    <scope>NUCLEOTIDE SEQUENCE</scope>
    <source>
        <strain evidence="8">WHS-Z9</strain>
    </source>
</reference>
<dbReference type="PANTHER" id="PTHR30482">
    <property type="entry name" value="HIGH-AFFINITY BRANCHED-CHAIN AMINO ACID TRANSPORT SYSTEM PERMEASE"/>
    <property type="match status" value="1"/>
</dbReference>
<dbReference type="InterPro" id="IPR001851">
    <property type="entry name" value="ABC_transp_permease"/>
</dbReference>
<evidence type="ECO:0000256" key="3">
    <source>
        <dbReference type="ARBA" id="ARBA00022692"/>
    </source>
</evidence>
<evidence type="ECO:0000256" key="2">
    <source>
        <dbReference type="ARBA" id="ARBA00022475"/>
    </source>
</evidence>
<dbReference type="Proteomes" id="UP001064879">
    <property type="component" value="Chromosome"/>
</dbReference>
<name>A0ABY5SJF4_9MICO</name>
<keyword evidence="4 7" id="KW-1133">Transmembrane helix</keyword>
<keyword evidence="9" id="KW-1185">Reference proteome</keyword>
<feature type="region of interest" description="Disordered" evidence="6">
    <location>
        <begin position="316"/>
        <end position="374"/>
    </location>
</feature>
<comment type="subcellular location">
    <subcellularLocation>
        <location evidence="1">Cell membrane</location>
        <topology evidence="1">Multi-pass membrane protein</topology>
    </subcellularLocation>
</comment>
<evidence type="ECO:0000256" key="7">
    <source>
        <dbReference type="SAM" id="Phobius"/>
    </source>
</evidence>
<feature type="transmembrane region" description="Helical" evidence="7">
    <location>
        <begin position="283"/>
        <end position="306"/>
    </location>
</feature>
<keyword evidence="2" id="KW-1003">Cell membrane</keyword>
<dbReference type="Pfam" id="PF02653">
    <property type="entry name" value="BPD_transp_2"/>
    <property type="match status" value="1"/>
</dbReference>
<accession>A0ABY5SJF4</accession>
<keyword evidence="5 7" id="KW-0472">Membrane</keyword>
<feature type="transmembrane region" description="Helical" evidence="7">
    <location>
        <begin position="82"/>
        <end position="104"/>
    </location>
</feature>
<protein>
    <submittedName>
        <fullName evidence="8">Branched-chain amino acid ABC transporter permease</fullName>
    </submittedName>
</protein>
<organism evidence="8 9">
    <name type="scientific">Brevibacterium spongiae</name>
    <dbReference type="NCBI Taxonomy" id="2909672"/>
    <lineage>
        <taxon>Bacteria</taxon>
        <taxon>Bacillati</taxon>
        <taxon>Actinomycetota</taxon>
        <taxon>Actinomycetes</taxon>
        <taxon>Micrococcales</taxon>
        <taxon>Brevibacteriaceae</taxon>
        <taxon>Brevibacterium</taxon>
    </lineage>
</organism>
<evidence type="ECO:0000313" key="9">
    <source>
        <dbReference type="Proteomes" id="UP001064879"/>
    </source>
</evidence>
<sequence length="374" mass="39872">MKNPRIIGTIALIVLLGLTPLAFAQENYTMRVITVGMCAAIAVYGLNIILGFTGQLNLAQGGFFGIGAYGVGLLTTDYDWSFWAAFVVSVIGTAVIGYLCGLIALRTKDEYFAIFTMAIGFIIFLVISRWESVTHAHSGVNNVKFPEGGGIVDFESPVAMFYLVFAILLVCVYTTYAIRRSSVGRTLLTIRTSEDLADAIGVRVGFSKQLAFAASAVFGGIGGGLYATVVGFIGPDSASIDKTFEFLMFILVGGMGTVAGPLLGSMIVTFLFELFQDFQAYRFIVLGPIIVALVIFAPRGIIGYLGGFVDKRSRRRRAAEARQSTDGRQASDPRGPDGASKSIESDDHSGSDSTARNQSNAGHTGGSTSSEETK</sequence>
<evidence type="ECO:0000256" key="5">
    <source>
        <dbReference type="ARBA" id="ARBA00023136"/>
    </source>
</evidence>
<feature type="transmembrane region" description="Helical" evidence="7">
    <location>
        <begin position="210"/>
        <end position="234"/>
    </location>
</feature>
<keyword evidence="3 7" id="KW-0812">Transmembrane</keyword>
<feature type="compositionally biased region" description="Basic and acidic residues" evidence="6">
    <location>
        <begin position="318"/>
        <end position="335"/>
    </location>
</feature>
<evidence type="ECO:0000256" key="6">
    <source>
        <dbReference type="SAM" id="MobiDB-lite"/>
    </source>
</evidence>
<feature type="transmembrane region" description="Helical" evidence="7">
    <location>
        <begin position="159"/>
        <end position="178"/>
    </location>
</feature>
<dbReference type="EMBL" id="CP093443">
    <property type="protein sequence ID" value="UVI34673.1"/>
    <property type="molecule type" value="Genomic_DNA"/>
</dbReference>
<evidence type="ECO:0000313" key="8">
    <source>
        <dbReference type="EMBL" id="UVI34673.1"/>
    </source>
</evidence>
<dbReference type="InterPro" id="IPR043428">
    <property type="entry name" value="LivM-like"/>
</dbReference>
<feature type="transmembrane region" description="Helical" evidence="7">
    <location>
        <begin position="111"/>
        <end position="130"/>
    </location>
</feature>